<dbReference type="InterPro" id="IPR052164">
    <property type="entry name" value="Anthracycline_SecMetBiosynth"/>
</dbReference>
<dbReference type="InterPro" id="IPR004360">
    <property type="entry name" value="Glyas_Fos-R_dOase_dom"/>
</dbReference>
<comment type="caution">
    <text evidence="2">The sequence shown here is derived from an EMBL/GenBank/DDBJ whole genome shotgun (WGS) entry which is preliminary data.</text>
</comment>
<dbReference type="STRING" id="67356.AQJ84_08430"/>
<dbReference type="SUPFAM" id="SSF54593">
    <property type="entry name" value="Glyoxalase/Bleomycin resistance protein/Dihydroxybiphenyl dioxygenase"/>
    <property type="match status" value="1"/>
</dbReference>
<dbReference type="EMBL" id="LGUS01000001">
    <property type="protein sequence ID" value="KOG43573.1"/>
    <property type="molecule type" value="Genomic_DNA"/>
</dbReference>
<name>A0A0L8LZH0_9ACTN</name>
<dbReference type="Pfam" id="PF00903">
    <property type="entry name" value="Glyoxalase"/>
    <property type="match status" value="1"/>
</dbReference>
<dbReference type="PROSITE" id="PS51819">
    <property type="entry name" value="VOC"/>
    <property type="match status" value="1"/>
</dbReference>
<feature type="domain" description="VOC" evidence="1">
    <location>
        <begin position="4"/>
        <end position="113"/>
    </location>
</feature>
<dbReference type="PATRIC" id="fig|67356.5.peg.13"/>
<protein>
    <submittedName>
        <fullName evidence="2">Glyoxalase</fullName>
    </submittedName>
</protein>
<gene>
    <name evidence="2" type="ORF">ADK37_00055</name>
</gene>
<keyword evidence="3" id="KW-1185">Reference proteome</keyword>
<dbReference type="PANTHER" id="PTHR33993">
    <property type="entry name" value="GLYOXALASE-RELATED"/>
    <property type="match status" value="1"/>
</dbReference>
<dbReference type="InterPro" id="IPR037523">
    <property type="entry name" value="VOC_core"/>
</dbReference>
<evidence type="ECO:0000259" key="1">
    <source>
        <dbReference type="PROSITE" id="PS51819"/>
    </source>
</evidence>
<dbReference type="Gene3D" id="3.10.180.10">
    <property type="entry name" value="2,3-Dihydroxybiphenyl 1,2-Dioxygenase, domain 1"/>
    <property type="match status" value="1"/>
</dbReference>
<reference evidence="3" key="1">
    <citation type="submission" date="2015-07" db="EMBL/GenBank/DDBJ databases">
        <authorList>
            <person name="Ju K.-S."/>
            <person name="Doroghazi J.R."/>
            <person name="Metcalf W.W."/>
        </authorList>
    </citation>
    <scope>NUCLEOTIDE SEQUENCE [LARGE SCALE GENOMIC DNA]</scope>
    <source>
        <strain evidence="3">NRRL 2290</strain>
    </source>
</reference>
<dbReference type="OrthoDB" id="4565236at2"/>
<organism evidence="2 3">
    <name type="scientific">Streptomyces resistomycificus</name>
    <dbReference type="NCBI Taxonomy" id="67356"/>
    <lineage>
        <taxon>Bacteria</taxon>
        <taxon>Bacillati</taxon>
        <taxon>Actinomycetota</taxon>
        <taxon>Actinomycetes</taxon>
        <taxon>Kitasatosporales</taxon>
        <taxon>Streptomycetaceae</taxon>
        <taxon>Streptomyces</taxon>
        <taxon>Streptomyces aurantiacus group</taxon>
    </lineage>
</organism>
<proteinExistence type="predicted"/>
<dbReference type="Proteomes" id="UP000037251">
    <property type="component" value="Unassembled WGS sequence"/>
</dbReference>
<sequence>MTAGLRTIIYPVKDLAPAKSLFSALLGVEPYTDEPYYVGFRAAGQEVGLDPNGHAKGMTGPVPYWQVTDIRTTLSALLAAGAQTVQDVQDVGGGRLIAFVKDPDGNLVGLLQDA</sequence>
<dbReference type="AlphaFoldDB" id="A0A0L8LZH0"/>
<dbReference type="InterPro" id="IPR029068">
    <property type="entry name" value="Glyas_Bleomycin-R_OHBP_Dase"/>
</dbReference>
<dbReference type="RefSeq" id="WP_030044702.1">
    <property type="nucleotide sequence ID" value="NZ_KL575652.1"/>
</dbReference>
<evidence type="ECO:0000313" key="2">
    <source>
        <dbReference type="EMBL" id="KOG43573.1"/>
    </source>
</evidence>
<evidence type="ECO:0000313" key="3">
    <source>
        <dbReference type="Proteomes" id="UP000037251"/>
    </source>
</evidence>
<dbReference type="eggNOG" id="COG3324">
    <property type="taxonomic scope" value="Bacteria"/>
</dbReference>
<accession>A0A0L8LZH0</accession>